<feature type="chain" id="PRO_5039237217" evidence="1">
    <location>
        <begin position="19"/>
        <end position="117"/>
    </location>
</feature>
<dbReference type="Gramene" id="Psat05G0268100-T1">
    <property type="protein sequence ID" value="KAI5406015.1"/>
    <property type="gene ID" value="KIW84_052681"/>
</dbReference>
<dbReference type="EMBL" id="JAMSHJ010000005">
    <property type="protein sequence ID" value="KAI5406015.1"/>
    <property type="molecule type" value="Genomic_DNA"/>
</dbReference>
<protein>
    <submittedName>
        <fullName evidence="2">Uncharacterized protein</fullName>
    </submittedName>
</protein>
<dbReference type="AlphaFoldDB" id="A0A9D4WSD8"/>
<organism evidence="2 3">
    <name type="scientific">Pisum sativum</name>
    <name type="common">Garden pea</name>
    <name type="synonym">Lathyrus oleraceus</name>
    <dbReference type="NCBI Taxonomy" id="3888"/>
    <lineage>
        <taxon>Eukaryota</taxon>
        <taxon>Viridiplantae</taxon>
        <taxon>Streptophyta</taxon>
        <taxon>Embryophyta</taxon>
        <taxon>Tracheophyta</taxon>
        <taxon>Spermatophyta</taxon>
        <taxon>Magnoliopsida</taxon>
        <taxon>eudicotyledons</taxon>
        <taxon>Gunneridae</taxon>
        <taxon>Pentapetalae</taxon>
        <taxon>rosids</taxon>
        <taxon>fabids</taxon>
        <taxon>Fabales</taxon>
        <taxon>Fabaceae</taxon>
        <taxon>Papilionoideae</taxon>
        <taxon>50 kb inversion clade</taxon>
        <taxon>NPAAA clade</taxon>
        <taxon>Hologalegina</taxon>
        <taxon>IRL clade</taxon>
        <taxon>Fabeae</taxon>
        <taxon>Lathyrus</taxon>
    </lineage>
</organism>
<comment type="caution">
    <text evidence="2">The sequence shown here is derived from an EMBL/GenBank/DDBJ whole genome shotgun (WGS) entry which is preliminary data.</text>
</comment>
<keyword evidence="3" id="KW-1185">Reference proteome</keyword>
<sequence>MTFPETLIKILAAHCVLTLTSIPKKNKQHNGISNNWNSGRTVTLPIAVEASTYHSQNATAGLWIMAAVSKSNIPSRNETAAVIMQDARNGFNLGGNNANDLLAQFAGSVDHLCFHVD</sequence>
<name>A0A9D4WSD8_PEA</name>
<proteinExistence type="predicted"/>
<feature type="signal peptide" evidence="1">
    <location>
        <begin position="1"/>
        <end position="18"/>
    </location>
</feature>
<evidence type="ECO:0000313" key="3">
    <source>
        <dbReference type="Proteomes" id="UP001058974"/>
    </source>
</evidence>
<reference evidence="2 3" key="1">
    <citation type="journal article" date="2022" name="Nat. Genet.">
        <title>Improved pea reference genome and pan-genome highlight genomic features and evolutionary characteristics.</title>
        <authorList>
            <person name="Yang T."/>
            <person name="Liu R."/>
            <person name="Luo Y."/>
            <person name="Hu S."/>
            <person name="Wang D."/>
            <person name="Wang C."/>
            <person name="Pandey M.K."/>
            <person name="Ge S."/>
            <person name="Xu Q."/>
            <person name="Li N."/>
            <person name="Li G."/>
            <person name="Huang Y."/>
            <person name="Saxena R.K."/>
            <person name="Ji Y."/>
            <person name="Li M."/>
            <person name="Yan X."/>
            <person name="He Y."/>
            <person name="Liu Y."/>
            <person name="Wang X."/>
            <person name="Xiang C."/>
            <person name="Varshney R.K."/>
            <person name="Ding H."/>
            <person name="Gao S."/>
            <person name="Zong X."/>
        </authorList>
    </citation>
    <scope>NUCLEOTIDE SEQUENCE [LARGE SCALE GENOMIC DNA]</scope>
    <source>
        <strain evidence="2 3">cv. Zhongwan 6</strain>
    </source>
</reference>
<evidence type="ECO:0000256" key="1">
    <source>
        <dbReference type="SAM" id="SignalP"/>
    </source>
</evidence>
<accession>A0A9D4WSD8</accession>
<evidence type="ECO:0000313" key="2">
    <source>
        <dbReference type="EMBL" id="KAI5406015.1"/>
    </source>
</evidence>
<keyword evidence="1" id="KW-0732">Signal</keyword>
<dbReference type="Proteomes" id="UP001058974">
    <property type="component" value="Chromosome 5"/>
</dbReference>
<gene>
    <name evidence="2" type="ORF">KIW84_052681</name>
</gene>